<comment type="similarity">
    <text evidence="2">Belongs to the autoinducer-2 exporter (AI-2E) (TC 2.A.86) family.</text>
</comment>
<evidence type="ECO:0000313" key="7">
    <source>
        <dbReference type="EMBL" id="PXZ00522.1"/>
    </source>
</evidence>
<evidence type="ECO:0000256" key="5">
    <source>
        <dbReference type="ARBA" id="ARBA00023136"/>
    </source>
</evidence>
<dbReference type="Proteomes" id="UP000247565">
    <property type="component" value="Unassembled WGS sequence"/>
</dbReference>
<evidence type="ECO:0000256" key="1">
    <source>
        <dbReference type="ARBA" id="ARBA00004141"/>
    </source>
</evidence>
<keyword evidence="5 6" id="KW-0472">Membrane</keyword>
<dbReference type="GO" id="GO:0055085">
    <property type="term" value="P:transmembrane transport"/>
    <property type="evidence" value="ECO:0007669"/>
    <property type="project" value="TreeGrafter"/>
</dbReference>
<feature type="transmembrane region" description="Helical" evidence="6">
    <location>
        <begin position="279"/>
        <end position="298"/>
    </location>
</feature>
<keyword evidence="8" id="KW-1185">Reference proteome</keyword>
<keyword evidence="4 6" id="KW-1133">Transmembrane helix</keyword>
<feature type="transmembrane region" description="Helical" evidence="6">
    <location>
        <begin position="254"/>
        <end position="273"/>
    </location>
</feature>
<proteinExistence type="inferred from homology"/>
<name>A0A318N6A9_9PROT</name>
<feature type="transmembrane region" description="Helical" evidence="6">
    <location>
        <begin position="224"/>
        <end position="247"/>
    </location>
</feature>
<reference evidence="7 8" key="1">
    <citation type="submission" date="2018-05" db="EMBL/GenBank/DDBJ databases">
        <title>Reference genomes for bee gut microbiota database.</title>
        <authorList>
            <person name="Ellegaard K.M."/>
        </authorList>
    </citation>
    <scope>NUCLEOTIDE SEQUENCE [LARGE SCALE GENOMIC DNA]</scope>
    <source>
        <strain evidence="7 8">ESL0284</strain>
    </source>
</reference>
<feature type="transmembrane region" description="Helical" evidence="6">
    <location>
        <begin position="67"/>
        <end position="88"/>
    </location>
</feature>
<dbReference type="RefSeq" id="WP_110438665.1">
    <property type="nucleotide sequence ID" value="NZ_CP046393.1"/>
</dbReference>
<dbReference type="EMBL" id="QGLT01000002">
    <property type="protein sequence ID" value="PXZ00522.1"/>
    <property type="molecule type" value="Genomic_DNA"/>
</dbReference>
<gene>
    <name evidence="7" type="ORF">DK869_03695</name>
</gene>
<evidence type="ECO:0000313" key="8">
    <source>
        <dbReference type="Proteomes" id="UP000247565"/>
    </source>
</evidence>
<dbReference type="Pfam" id="PF01594">
    <property type="entry name" value="AI-2E_transport"/>
    <property type="match status" value="1"/>
</dbReference>
<evidence type="ECO:0000256" key="3">
    <source>
        <dbReference type="ARBA" id="ARBA00022692"/>
    </source>
</evidence>
<evidence type="ECO:0000256" key="2">
    <source>
        <dbReference type="ARBA" id="ARBA00009773"/>
    </source>
</evidence>
<dbReference type="AlphaFoldDB" id="A0A318N6A9"/>
<keyword evidence="3 6" id="KW-0812">Transmembrane</keyword>
<feature type="transmembrane region" description="Helical" evidence="6">
    <location>
        <begin position="157"/>
        <end position="180"/>
    </location>
</feature>
<feature type="transmembrane region" description="Helical" evidence="6">
    <location>
        <begin position="319"/>
        <end position="343"/>
    </location>
</feature>
<accession>A0A318N6A9</accession>
<feature type="transmembrane region" description="Helical" evidence="6">
    <location>
        <begin position="42"/>
        <end position="60"/>
    </location>
</feature>
<organism evidence="7 8">
    <name type="scientific">Commensalibacter melissae</name>
    <dbReference type="NCBI Taxonomy" id="2070537"/>
    <lineage>
        <taxon>Bacteria</taxon>
        <taxon>Pseudomonadati</taxon>
        <taxon>Pseudomonadota</taxon>
        <taxon>Alphaproteobacteria</taxon>
        <taxon>Acetobacterales</taxon>
        <taxon>Acetobacteraceae</taxon>
    </lineage>
</organism>
<dbReference type="PANTHER" id="PTHR21716">
    <property type="entry name" value="TRANSMEMBRANE PROTEIN"/>
    <property type="match status" value="1"/>
</dbReference>
<evidence type="ECO:0000256" key="4">
    <source>
        <dbReference type="ARBA" id="ARBA00022989"/>
    </source>
</evidence>
<dbReference type="GO" id="GO:0016020">
    <property type="term" value="C:membrane"/>
    <property type="evidence" value="ECO:0007669"/>
    <property type="project" value="UniProtKB-SubCell"/>
</dbReference>
<protein>
    <submittedName>
        <fullName evidence="7">AI-2E family transporter</fullName>
    </submittedName>
</protein>
<evidence type="ECO:0000256" key="6">
    <source>
        <dbReference type="SAM" id="Phobius"/>
    </source>
</evidence>
<comment type="caution">
    <text evidence="7">The sequence shown here is derived from an EMBL/GenBank/DDBJ whole genome shotgun (WGS) entry which is preliminary data.</text>
</comment>
<feature type="transmembrane region" description="Helical" evidence="6">
    <location>
        <begin position="16"/>
        <end position="36"/>
    </location>
</feature>
<sequence>MSPNSNSEQPTQQEQLYSLLQIVILLTVGVIAIWLIGDLMMIIFAATLTAIILKGLATIVRKHTHLAHWLALTIVLILIVGIISAVILTSGPQINEQIIKLKHALGTQVGTFRDRLHNNPLGDMIMNYLPNSIGGGSNNSNAHFTLGSRIAGSMTGFITSVFGVLGTIFVVFIAGLYFAASPNLYGNGLLRLFPGRQRPKIRKLLMVGGHALWSWTAGQSLDMLVVGICSFIGLSIIGVPLALALGFVAGMANFIPYIGAIIGAVPAVLIGFSQGNKEGILVIILYCIIQFLEGNVLSPLIQKHTVKMPPAITILSQTVFGTILGMPGLILASPLTAAILAIMDASTPKLKSDEELPPIE</sequence>
<dbReference type="OrthoDB" id="5761230at2"/>
<comment type="subcellular location">
    <subcellularLocation>
        <location evidence="1">Membrane</location>
        <topology evidence="1">Multi-pass membrane protein</topology>
    </subcellularLocation>
</comment>
<dbReference type="InterPro" id="IPR002549">
    <property type="entry name" value="AI-2E-like"/>
</dbReference>
<dbReference type="PANTHER" id="PTHR21716:SF62">
    <property type="entry name" value="TRANSPORT PROTEIN YDBI-RELATED"/>
    <property type="match status" value="1"/>
</dbReference>